<dbReference type="InterPro" id="IPR001647">
    <property type="entry name" value="HTH_TetR"/>
</dbReference>
<protein>
    <submittedName>
        <fullName evidence="7">TetR family transcriptional regulator</fullName>
    </submittedName>
</protein>
<keyword evidence="8" id="KW-1185">Reference proteome</keyword>
<feature type="DNA-binding region" description="H-T-H motif" evidence="4">
    <location>
        <begin position="37"/>
        <end position="56"/>
    </location>
</feature>
<dbReference type="InterPro" id="IPR009057">
    <property type="entry name" value="Homeodomain-like_sf"/>
</dbReference>
<dbReference type="Gene3D" id="1.10.357.10">
    <property type="entry name" value="Tetracycline Repressor, domain 2"/>
    <property type="match status" value="1"/>
</dbReference>
<evidence type="ECO:0000256" key="5">
    <source>
        <dbReference type="SAM" id="MobiDB-lite"/>
    </source>
</evidence>
<keyword evidence="3" id="KW-0804">Transcription</keyword>
<dbReference type="PANTHER" id="PTHR30055">
    <property type="entry name" value="HTH-TYPE TRANSCRIPTIONAL REGULATOR RUTR"/>
    <property type="match status" value="1"/>
</dbReference>
<dbReference type="GO" id="GO:0003700">
    <property type="term" value="F:DNA-binding transcription factor activity"/>
    <property type="evidence" value="ECO:0007669"/>
    <property type="project" value="TreeGrafter"/>
</dbReference>
<sequence>MPKIIGESLADHRTLTRKKLFDALGQLLAEQPFDTITMSQIATRAKVGRTAVYNHFEDKEVLLLAYMSEATKEFANILANAVENEPNPIEQLRLYVRTHLEMTSRYHLAGRIHLRDQVSSQNSGHLHEHANVIGMMLLRILGDAMRQKLIPTQDAYGLIRLIQACLAGQHLPSSQPERRTRITQIEAFILRAVGSPASTISKIPSPIRTGDNLESAEDRETSYMRCPVAN</sequence>
<keyword evidence="2 4" id="KW-0238">DNA-binding</keyword>
<dbReference type="PROSITE" id="PS50977">
    <property type="entry name" value="HTH_TETR_2"/>
    <property type="match status" value="1"/>
</dbReference>
<dbReference type="STRING" id="888050.HMPREF9004_0761"/>
<dbReference type="eggNOG" id="COG1309">
    <property type="taxonomic scope" value="Bacteria"/>
</dbReference>
<feature type="region of interest" description="Disordered" evidence="5">
    <location>
        <begin position="201"/>
        <end position="221"/>
    </location>
</feature>
<dbReference type="RefSeq" id="WP_005962490.1">
    <property type="nucleotide sequence ID" value="NZ_CP040505.1"/>
</dbReference>
<evidence type="ECO:0000256" key="4">
    <source>
        <dbReference type="PROSITE-ProRule" id="PRU00335"/>
    </source>
</evidence>
<dbReference type="HOGENOM" id="CLU_083240_0_0_11"/>
<dbReference type="EMBL" id="AQHZ01000013">
    <property type="protein sequence ID" value="ENO18504.1"/>
    <property type="molecule type" value="Genomic_DNA"/>
</dbReference>
<accession>N6WE25</accession>
<dbReference type="InterPro" id="IPR050109">
    <property type="entry name" value="HTH-type_TetR-like_transc_reg"/>
</dbReference>
<keyword evidence="1" id="KW-0805">Transcription regulation</keyword>
<evidence type="ECO:0000256" key="3">
    <source>
        <dbReference type="ARBA" id="ARBA00023163"/>
    </source>
</evidence>
<dbReference type="InterPro" id="IPR036271">
    <property type="entry name" value="Tet_transcr_reg_TetR-rel_C_sf"/>
</dbReference>
<proteinExistence type="predicted"/>
<dbReference type="Proteomes" id="UP000013015">
    <property type="component" value="Unassembled WGS sequence"/>
</dbReference>
<dbReference type="PANTHER" id="PTHR30055:SF234">
    <property type="entry name" value="HTH-TYPE TRANSCRIPTIONAL REGULATOR BETI"/>
    <property type="match status" value="1"/>
</dbReference>
<dbReference type="PATRIC" id="fig|888050.3.peg.725"/>
<evidence type="ECO:0000313" key="8">
    <source>
        <dbReference type="Proteomes" id="UP000013015"/>
    </source>
</evidence>
<evidence type="ECO:0000313" key="7">
    <source>
        <dbReference type="EMBL" id="ENO18504.1"/>
    </source>
</evidence>
<reference evidence="7 8" key="1">
    <citation type="submission" date="2013-03" db="EMBL/GenBank/DDBJ databases">
        <title>Reference genome for the Human Microbiome Project.</title>
        <authorList>
            <person name="Aqrawi P."/>
            <person name="Ayvaz T."/>
            <person name="Bess C."/>
            <person name="Blankenburg K."/>
            <person name="Coyle M."/>
            <person name="Deng J."/>
            <person name="Forbes L."/>
            <person name="Fowler G."/>
            <person name="Francisco L."/>
            <person name="Fu Q."/>
            <person name="Gibbs R."/>
            <person name="Gross S."/>
            <person name="Gubbala S."/>
            <person name="Hale W."/>
            <person name="Hemphill L."/>
            <person name="Highlander S."/>
            <person name="Hirani K."/>
            <person name="Jackson L."/>
            <person name="Jakkamsetti A."/>
            <person name="Javaid M."/>
            <person name="Jayaseelan J.C."/>
            <person name="Jiang H."/>
            <person name="Joshi V."/>
            <person name="Korchina V."/>
            <person name="Kovar C."/>
            <person name="Lara F."/>
            <person name="Lee S."/>
            <person name="Liu Y."/>
            <person name="Mata R."/>
            <person name="Mathew T."/>
            <person name="Munidasa M."/>
            <person name="Muzny D."/>
            <person name="Nazareth L."/>
            <person name="Ngo R."/>
            <person name="Nguyen L."/>
            <person name="Nguyen N."/>
            <person name="Okwuonu G."/>
            <person name="Ongeri F."/>
            <person name="Palculict T."/>
            <person name="Patil S."/>
            <person name="Petrosino J."/>
            <person name="Pham C."/>
            <person name="Pham P."/>
            <person name="Pu L.-L."/>
            <person name="Qin X."/>
            <person name="Qu J."/>
            <person name="Reid J."/>
            <person name="Ross M."/>
            <person name="Ruth R."/>
            <person name="Saada N."/>
            <person name="San Lucas F."/>
            <person name="Santibanez J."/>
            <person name="Shang Y."/>
            <person name="Simmons D."/>
            <person name="Song X.-Z."/>
            <person name="Tang L.-Y."/>
            <person name="Thornton R."/>
            <person name="Warren J."/>
            <person name="Weissenberger G."/>
            <person name="Wilczek-Boney K."/>
            <person name="Worley K."/>
            <person name="Youmans B."/>
            <person name="Zhang J."/>
            <person name="Zhang L."/>
            <person name="Zhao Z."/>
            <person name="Zhou C."/>
            <person name="Zhu D."/>
            <person name="Zhu Y."/>
        </authorList>
    </citation>
    <scope>NUCLEOTIDE SEQUENCE [LARGE SCALE GENOMIC DNA]</scope>
    <source>
        <strain evidence="7 8">F0333</strain>
    </source>
</reference>
<dbReference type="Pfam" id="PF00440">
    <property type="entry name" value="TetR_N"/>
    <property type="match status" value="1"/>
</dbReference>
<dbReference type="SUPFAM" id="SSF48498">
    <property type="entry name" value="Tetracyclin repressor-like, C-terminal domain"/>
    <property type="match status" value="1"/>
</dbReference>
<evidence type="ECO:0000259" key="6">
    <source>
        <dbReference type="PROSITE" id="PS50977"/>
    </source>
</evidence>
<dbReference type="PRINTS" id="PR00455">
    <property type="entry name" value="HTHTETR"/>
</dbReference>
<feature type="domain" description="HTH tetR-type" evidence="6">
    <location>
        <begin position="14"/>
        <end position="74"/>
    </location>
</feature>
<evidence type="ECO:0000256" key="2">
    <source>
        <dbReference type="ARBA" id="ARBA00023125"/>
    </source>
</evidence>
<comment type="caution">
    <text evidence="7">The sequence shown here is derived from an EMBL/GenBank/DDBJ whole genome shotgun (WGS) entry which is preliminary data.</text>
</comment>
<dbReference type="AlphaFoldDB" id="N6WE25"/>
<evidence type="ECO:0000256" key="1">
    <source>
        <dbReference type="ARBA" id="ARBA00023015"/>
    </source>
</evidence>
<organism evidence="7 8">
    <name type="scientific">Schaalia cardiffensis F0333</name>
    <dbReference type="NCBI Taxonomy" id="888050"/>
    <lineage>
        <taxon>Bacteria</taxon>
        <taxon>Bacillati</taxon>
        <taxon>Actinomycetota</taxon>
        <taxon>Actinomycetes</taxon>
        <taxon>Actinomycetales</taxon>
        <taxon>Actinomycetaceae</taxon>
        <taxon>Schaalia</taxon>
    </lineage>
</organism>
<dbReference type="GO" id="GO:0000976">
    <property type="term" value="F:transcription cis-regulatory region binding"/>
    <property type="evidence" value="ECO:0007669"/>
    <property type="project" value="TreeGrafter"/>
</dbReference>
<name>N6WE25_9ACTO</name>
<dbReference type="SUPFAM" id="SSF46689">
    <property type="entry name" value="Homeodomain-like"/>
    <property type="match status" value="1"/>
</dbReference>
<gene>
    <name evidence="7" type="ORF">HMPREF9004_0761</name>
</gene>
<dbReference type="OrthoDB" id="4709704at2"/>